<reference evidence="2 3" key="1">
    <citation type="submission" date="2017-09" db="EMBL/GenBank/DDBJ databases">
        <title>Depth-based differentiation of microbial function through sediment-hosted aquifers and enrichment of novel symbionts in the deep terrestrial subsurface.</title>
        <authorList>
            <person name="Probst A.J."/>
            <person name="Ladd B."/>
            <person name="Jarett J.K."/>
            <person name="Geller-Mcgrath D.E."/>
            <person name="Sieber C.M."/>
            <person name="Emerson J.B."/>
            <person name="Anantharaman K."/>
            <person name="Thomas B.C."/>
            <person name="Malmstrom R."/>
            <person name="Stieglmeier M."/>
            <person name="Klingl A."/>
            <person name="Woyke T."/>
            <person name="Ryan C.M."/>
            <person name="Banfield J.F."/>
        </authorList>
    </citation>
    <scope>NUCLEOTIDE SEQUENCE [LARGE SCALE GENOMIC DNA]</scope>
    <source>
        <strain evidence="2">CG10_big_fil_rev_8_21_14_0_10_36_16</strain>
    </source>
</reference>
<dbReference type="InterPro" id="IPR001279">
    <property type="entry name" value="Metallo-B-lactamas"/>
</dbReference>
<dbReference type="AlphaFoldDB" id="A0A2J0Q6D5"/>
<sequence>MAEIKAFECLGGFDEVGASATLVRVKDDLGNNRNILIDSGVKTRTGLDDYGERFSYSEGHIMPDYIVHAVLITHAHSDHTGNIPYVLKENPEASIYMTVPTSAIAMQLWLNTSYIKEQNEGVRESLIFSDAAAKACEKITKIEKPGWINLFPGVDAFYWPNGHIRGSAMIFLKVGETITCFSGDMSFYDTPTVRGMEMPEEFVGRVDHLFIESTYGDRSIVERYPEEDRLARIASDVMNGNGKAVFPAFGVGRGPDVFLALLSRGLKPFIDGMCVTMFDVYASKFGYWSNLDHSSGIDLNSGEIDLLKIYNRAQRMEILSSGNPNPLAVVTTAGMMVRGSCAQAHLTSGRFLERTRNMLGITGYQAPLTEGYEIFHASQNGGIVNVYGDEINLSARVEKFELTSHADGLQLSGFVKNLNPKRVILNHGEKNGREGLEKLILSNGFLGSIIKPSNGNIISF</sequence>
<dbReference type="Proteomes" id="UP000228496">
    <property type="component" value="Unassembled WGS sequence"/>
</dbReference>
<protein>
    <recommendedName>
        <fullName evidence="1">Metallo-beta-lactamase domain-containing protein</fullName>
    </recommendedName>
</protein>
<dbReference type="PANTHER" id="PTHR11203:SF37">
    <property type="entry name" value="INTEGRATOR COMPLEX SUBUNIT 11"/>
    <property type="match status" value="1"/>
</dbReference>
<dbReference type="InterPro" id="IPR036866">
    <property type="entry name" value="RibonucZ/Hydroxyglut_hydro"/>
</dbReference>
<dbReference type="InterPro" id="IPR011108">
    <property type="entry name" value="RMMBL"/>
</dbReference>
<dbReference type="EMBL" id="PCXQ01000007">
    <property type="protein sequence ID" value="PJE50363.1"/>
    <property type="molecule type" value="Genomic_DNA"/>
</dbReference>
<accession>A0A2J0Q6D5</accession>
<dbReference type="Pfam" id="PF00753">
    <property type="entry name" value="Lactamase_B"/>
    <property type="match status" value="1"/>
</dbReference>
<proteinExistence type="predicted"/>
<dbReference type="InterPro" id="IPR050698">
    <property type="entry name" value="MBL"/>
</dbReference>
<feature type="domain" description="Metallo-beta-lactamase" evidence="1">
    <location>
        <begin position="17"/>
        <end position="237"/>
    </location>
</feature>
<dbReference type="Gene3D" id="3.40.50.10890">
    <property type="match status" value="1"/>
</dbReference>
<evidence type="ECO:0000259" key="1">
    <source>
        <dbReference type="SMART" id="SM00849"/>
    </source>
</evidence>
<comment type="caution">
    <text evidence="2">The sequence shown here is derived from an EMBL/GenBank/DDBJ whole genome shotgun (WGS) entry which is preliminary data.</text>
</comment>
<dbReference type="SUPFAM" id="SSF56281">
    <property type="entry name" value="Metallo-hydrolase/oxidoreductase"/>
    <property type="match status" value="1"/>
</dbReference>
<dbReference type="GO" id="GO:0004521">
    <property type="term" value="F:RNA endonuclease activity"/>
    <property type="evidence" value="ECO:0007669"/>
    <property type="project" value="TreeGrafter"/>
</dbReference>
<organism evidence="2 3">
    <name type="scientific">Candidatus Yanofskybacteria bacterium CG10_big_fil_rev_8_21_14_0_10_36_16</name>
    <dbReference type="NCBI Taxonomy" id="1975096"/>
    <lineage>
        <taxon>Bacteria</taxon>
        <taxon>Candidatus Yanofskyibacteriota</taxon>
    </lineage>
</organism>
<name>A0A2J0Q6D5_9BACT</name>
<evidence type="ECO:0000313" key="3">
    <source>
        <dbReference type="Proteomes" id="UP000228496"/>
    </source>
</evidence>
<dbReference type="Pfam" id="PF07521">
    <property type="entry name" value="RMMBL"/>
    <property type="match status" value="1"/>
</dbReference>
<dbReference type="Gene3D" id="3.60.15.10">
    <property type="entry name" value="Ribonuclease Z/Hydroxyacylglutathione hydrolase-like"/>
    <property type="match status" value="1"/>
</dbReference>
<evidence type="ECO:0000313" key="2">
    <source>
        <dbReference type="EMBL" id="PJE50363.1"/>
    </source>
</evidence>
<gene>
    <name evidence="2" type="ORF">COV29_04265</name>
</gene>
<dbReference type="SMART" id="SM00849">
    <property type="entry name" value="Lactamase_B"/>
    <property type="match status" value="1"/>
</dbReference>
<dbReference type="PANTHER" id="PTHR11203">
    <property type="entry name" value="CLEAVAGE AND POLYADENYLATION SPECIFICITY FACTOR FAMILY MEMBER"/>
    <property type="match status" value="1"/>
</dbReference>